<dbReference type="PANTHER" id="PTHR46928">
    <property type="entry name" value="MESENCHYME-SPECIFIC CELL SURFACE GLYCOPROTEIN"/>
    <property type="match status" value="1"/>
</dbReference>
<evidence type="ECO:0000313" key="4">
    <source>
        <dbReference type="Proteomes" id="UP000704176"/>
    </source>
</evidence>
<sequence>MHRRIAQGALAVTLLSGTALKASAAEYFDRIASFPITANLPKDADPKKGTVAEIISASEDGKLLVYTDSPGEAIAFIDIADPAKPQAGGQLKVGGEPTSVTVVGGQALVAVNTSVSFTKPSGKLVIVDLAKKSIAGECALPGQPDSVAARGGVLAIAIENERDEKVNDGALPQMPAGALVVGALKDGALDCAALKTVAMTGLAAVAGEDPEPEYVDINSAGKIVVTLQENNHIVVVDGHTGQVETHFSAGTVDLKNIDTKKDGKITLTGSMNAVPREPDGVHWIDDNRFVTANEGDWKGGSRGFTIFNKDGSVAYESGPSLEHEVVSLGHYPDKRDKKGIEIEGVEVGHFGNDTLLFIGSERASVVGVYRDTGAAPELVQVLPTGVGPEGLLAIPSRNLFVATSETDLRGEGGVGPHVMIYERKERMAPAYPTIRSVKNADGLPTAWGALSGLAADKSQAGKLYAITDSFYSAAPRILTLDATKKPAMITGDILVTRNGAAAEKLDLEGIAIANDGGFWLASEGNLEKGIKNLLLKVDAKGAIQEEITLPSSLEEGAKNYGYEGVTVTGSGANEIVWLAVQREWADDGKGFVKLLAYMPATKSWGAVRYPLDKTENGWIGLSEITAVGDRMIIIERDNQIAGKAQVKKLYAVSLAEMKPAPLGGELPVVKKTLVRDLLPDLKGANGYVLDKVEGFAVDAAGDAYIVTDNDGVDNSSGETQFLKLGKL</sequence>
<keyword evidence="4" id="KW-1185">Reference proteome</keyword>
<gene>
    <name evidence="3" type="ORF">K9B37_17970</name>
</gene>
<dbReference type="Gene3D" id="2.130.10.10">
    <property type="entry name" value="YVTN repeat-like/Quinoprotein amine dehydrogenase"/>
    <property type="match status" value="1"/>
</dbReference>
<reference evidence="3 4" key="1">
    <citation type="submission" date="2021-09" db="EMBL/GenBank/DDBJ databases">
        <title>The complete genome sequence of a new microorganism.</title>
        <authorList>
            <person name="Zi Z."/>
        </authorList>
    </citation>
    <scope>NUCLEOTIDE SEQUENCE [LARGE SCALE GENOMIC DNA]</scope>
    <source>
        <strain evidence="3 4">WGZ8</strain>
    </source>
</reference>
<dbReference type="InterPro" id="IPR027372">
    <property type="entry name" value="Phytase-like_dom"/>
</dbReference>
<dbReference type="PANTHER" id="PTHR46928:SF1">
    <property type="entry name" value="MESENCHYME-SPECIFIC CELL SURFACE GLYCOPROTEIN"/>
    <property type="match status" value="1"/>
</dbReference>
<accession>A0ABS7VRH4</accession>
<keyword evidence="1" id="KW-0732">Signal</keyword>
<name>A0ABS7VRH4_9HYPH</name>
<evidence type="ECO:0000259" key="2">
    <source>
        <dbReference type="Pfam" id="PF13449"/>
    </source>
</evidence>
<evidence type="ECO:0000313" key="3">
    <source>
        <dbReference type="EMBL" id="MBZ6078154.1"/>
    </source>
</evidence>
<evidence type="ECO:0000256" key="1">
    <source>
        <dbReference type="SAM" id="SignalP"/>
    </source>
</evidence>
<dbReference type="EMBL" id="JAIRBM010000015">
    <property type="protein sequence ID" value="MBZ6078154.1"/>
    <property type="molecule type" value="Genomic_DNA"/>
</dbReference>
<dbReference type="InterPro" id="IPR052956">
    <property type="entry name" value="Mesenchyme-surface_protein"/>
</dbReference>
<organism evidence="3 4">
    <name type="scientific">Microvirga puerhi</name>
    <dbReference type="NCBI Taxonomy" id="2876078"/>
    <lineage>
        <taxon>Bacteria</taxon>
        <taxon>Pseudomonadati</taxon>
        <taxon>Pseudomonadota</taxon>
        <taxon>Alphaproteobacteria</taxon>
        <taxon>Hyphomicrobiales</taxon>
        <taxon>Methylobacteriaceae</taxon>
        <taxon>Microvirga</taxon>
    </lineage>
</organism>
<proteinExistence type="predicted"/>
<feature type="signal peptide" evidence="1">
    <location>
        <begin position="1"/>
        <end position="24"/>
    </location>
</feature>
<protein>
    <submittedName>
        <fullName evidence="3">Esterase-like activity of phytase family protein</fullName>
    </submittedName>
</protein>
<dbReference type="SUPFAM" id="SSF75011">
    <property type="entry name" value="3-carboxy-cis,cis-mucoante lactonizing enzyme"/>
    <property type="match status" value="1"/>
</dbReference>
<dbReference type="Pfam" id="PF13449">
    <property type="entry name" value="Phytase-like"/>
    <property type="match status" value="1"/>
</dbReference>
<feature type="domain" description="Phytase-like" evidence="2">
    <location>
        <begin position="445"/>
        <end position="710"/>
    </location>
</feature>
<comment type="caution">
    <text evidence="3">The sequence shown here is derived from an EMBL/GenBank/DDBJ whole genome shotgun (WGS) entry which is preliminary data.</text>
</comment>
<dbReference type="Proteomes" id="UP000704176">
    <property type="component" value="Unassembled WGS sequence"/>
</dbReference>
<dbReference type="RefSeq" id="WP_224314906.1">
    <property type="nucleotide sequence ID" value="NZ_JAIRBM010000015.1"/>
</dbReference>
<feature type="chain" id="PRO_5046428148" evidence="1">
    <location>
        <begin position="25"/>
        <end position="727"/>
    </location>
</feature>
<dbReference type="InterPro" id="IPR015943">
    <property type="entry name" value="WD40/YVTN_repeat-like_dom_sf"/>
</dbReference>